<dbReference type="Proteomes" id="UP000242496">
    <property type="component" value="Unassembled WGS sequence"/>
</dbReference>
<keyword evidence="2" id="KW-1185">Reference proteome</keyword>
<organism evidence="1 2">
    <name type="scientific">Xenorhabdus koppenhoeferi</name>
    <dbReference type="NCBI Taxonomy" id="351659"/>
    <lineage>
        <taxon>Bacteria</taxon>
        <taxon>Pseudomonadati</taxon>
        <taxon>Pseudomonadota</taxon>
        <taxon>Gammaproteobacteria</taxon>
        <taxon>Enterobacterales</taxon>
        <taxon>Morganellaceae</taxon>
        <taxon>Xenorhabdus</taxon>
    </lineage>
</organism>
<proteinExistence type="predicted"/>
<dbReference type="EMBL" id="FPBJ01000041">
    <property type="protein sequence ID" value="SFU89829.1"/>
    <property type="molecule type" value="Genomic_DNA"/>
</dbReference>
<evidence type="ECO:0000313" key="1">
    <source>
        <dbReference type="EMBL" id="SFU89829.1"/>
    </source>
</evidence>
<protein>
    <recommendedName>
        <fullName evidence="3">Transposase</fullName>
    </recommendedName>
</protein>
<accession>A0A1I7JXG3</accession>
<reference evidence="2" key="1">
    <citation type="submission" date="2016-10" db="EMBL/GenBank/DDBJ databases">
        <authorList>
            <person name="Varghese N."/>
            <person name="Submissions S."/>
        </authorList>
    </citation>
    <scope>NUCLEOTIDE SEQUENCE [LARGE SCALE GENOMIC DNA]</scope>
    <source>
        <strain evidence="2">DSM 18168</strain>
    </source>
</reference>
<name>A0A1I7JXG3_9GAMM</name>
<sequence>MLLRKNWSVNQRKVILHLKAASLNIDSQWLYIPKHFITQYQVI</sequence>
<dbReference type="AlphaFoldDB" id="A0A1I7JXG3"/>
<dbReference type="STRING" id="351659.SAMN05421784_14114"/>
<gene>
    <name evidence="1" type="ORF">SAMN05421784_14114</name>
</gene>
<evidence type="ECO:0000313" key="2">
    <source>
        <dbReference type="Proteomes" id="UP000242496"/>
    </source>
</evidence>
<evidence type="ECO:0008006" key="3">
    <source>
        <dbReference type="Google" id="ProtNLM"/>
    </source>
</evidence>